<keyword evidence="2 7" id="KW-0963">Cytoplasm</keyword>
<feature type="binding site" evidence="10">
    <location>
        <position position="7"/>
    </location>
    <ligand>
        <name>Mg(2+)</name>
        <dbReference type="ChEBI" id="CHEBI:18420"/>
    </ligand>
</feature>
<feature type="active site" description="Proton donor" evidence="8">
    <location>
        <position position="9"/>
    </location>
</feature>
<feature type="binding site" evidence="10">
    <location>
        <position position="101"/>
    </location>
    <ligand>
        <name>Zn(2+)</name>
        <dbReference type="ChEBI" id="CHEBI:29105"/>
    </ligand>
</feature>
<feature type="site" description="Stabilizes the phosphoryl group" evidence="9">
    <location>
        <position position="52"/>
    </location>
</feature>
<evidence type="ECO:0000256" key="5">
    <source>
        <dbReference type="ARBA" id="ARBA00023277"/>
    </source>
</evidence>
<dbReference type="InterPro" id="IPR036412">
    <property type="entry name" value="HAD-like_sf"/>
</dbReference>
<dbReference type="GO" id="GO:0016791">
    <property type="term" value="F:phosphatase activity"/>
    <property type="evidence" value="ECO:0007669"/>
    <property type="project" value="InterPro"/>
</dbReference>
<keyword evidence="5 7" id="KW-0119">Carbohydrate metabolism</keyword>
<feature type="binding site" evidence="10">
    <location>
        <position position="128"/>
    </location>
    <ligand>
        <name>Mg(2+)</name>
        <dbReference type="ChEBI" id="CHEBI:18420"/>
    </ligand>
</feature>
<dbReference type="EC" id="3.1.3.-" evidence="7"/>
<evidence type="ECO:0000256" key="3">
    <source>
        <dbReference type="ARBA" id="ARBA00022723"/>
    </source>
</evidence>
<evidence type="ECO:0000256" key="2">
    <source>
        <dbReference type="ARBA" id="ARBA00022490"/>
    </source>
</evidence>
<dbReference type="NCBIfam" id="TIGR01662">
    <property type="entry name" value="HAD-SF-IIIA"/>
    <property type="match status" value="1"/>
</dbReference>
<dbReference type="AlphaFoldDB" id="A0A1F6C6D6"/>
<dbReference type="Gene3D" id="3.40.50.1000">
    <property type="entry name" value="HAD superfamily/HAD-like"/>
    <property type="match status" value="1"/>
</dbReference>
<dbReference type="SUPFAM" id="SSF56784">
    <property type="entry name" value="HAD-like"/>
    <property type="match status" value="1"/>
</dbReference>
<protein>
    <recommendedName>
        <fullName evidence="6 7">D,D-heptose 1,7-bisphosphate phosphatase</fullName>
        <ecNumber evidence="7">3.1.3.-</ecNumber>
    </recommendedName>
</protein>
<dbReference type="GO" id="GO:0005975">
    <property type="term" value="P:carbohydrate metabolic process"/>
    <property type="evidence" value="ECO:0007669"/>
    <property type="project" value="InterPro"/>
</dbReference>
<proteinExistence type="inferred from homology"/>
<evidence type="ECO:0000256" key="6">
    <source>
        <dbReference type="ARBA" id="ARBA00031828"/>
    </source>
</evidence>
<comment type="cofactor">
    <cofactor evidence="10">
        <name>Mg(2+)</name>
        <dbReference type="ChEBI" id="CHEBI:18420"/>
    </cofactor>
</comment>
<evidence type="ECO:0000256" key="10">
    <source>
        <dbReference type="PIRSR" id="PIRSR004682-4"/>
    </source>
</evidence>
<dbReference type="InterPro" id="IPR004446">
    <property type="entry name" value="Heptose_bisP_phosphatase"/>
</dbReference>
<dbReference type="Proteomes" id="UP000178249">
    <property type="component" value="Unassembled WGS sequence"/>
</dbReference>
<accession>A0A1F6C6D6</accession>
<keyword evidence="10" id="KW-0460">Magnesium</keyword>
<name>A0A1F6C6D6_9BACT</name>
<gene>
    <name evidence="11" type="ORF">A2841_00760</name>
</gene>
<comment type="subcellular location">
    <subcellularLocation>
        <location evidence="1 7">Cytoplasm</location>
    </subcellularLocation>
</comment>
<dbReference type="EMBL" id="MFKP01000005">
    <property type="protein sequence ID" value="OGG44642.1"/>
    <property type="molecule type" value="Genomic_DNA"/>
</dbReference>
<keyword evidence="4 7" id="KW-0378">Hydrolase</keyword>
<dbReference type="CDD" id="cd07503">
    <property type="entry name" value="HAD_HisB-N"/>
    <property type="match status" value="1"/>
</dbReference>
<evidence type="ECO:0000256" key="8">
    <source>
        <dbReference type="PIRSR" id="PIRSR004682-1"/>
    </source>
</evidence>
<evidence type="ECO:0000256" key="1">
    <source>
        <dbReference type="ARBA" id="ARBA00004496"/>
    </source>
</evidence>
<dbReference type="NCBIfam" id="TIGR01656">
    <property type="entry name" value="Histidinol-ppas"/>
    <property type="match status" value="1"/>
</dbReference>
<dbReference type="PANTHER" id="PTHR42891:SF1">
    <property type="entry name" value="D-GLYCERO-BETA-D-MANNO-HEPTOSE-1,7-BISPHOSPHATE 7-PHOSPHATASE"/>
    <property type="match status" value="1"/>
</dbReference>
<keyword evidence="3 10" id="KW-0479">Metal-binding</keyword>
<organism evidence="11 12">
    <name type="scientific">Candidatus Kaiserbacteria bacterium RIFCSPHIGHO2_01_FULL_48_10</name>
    <dbReference type="NCBI Taxonomy" id="1798476"/>
    <lineage>
        <taxon>Bacteria</taxon>
        <taxon>Candidatus Kaiseribacteriota</taxon>
    </lineage>
</organism>
<dbReference type="PIRSF" id="PIRSF004682">
    <property type="entry name" value="GmhB"/>
    <property type="match status" value="1"/>
</dbReference>
<dbReference type="InterPro" id="IPR006549">
    <property type="entry name" value="HAD-SF_hydro_IIIA"/>
</dbReference>
<evidence type="ECO:0000256" key="4">
    <source>
        <dbReference type="ARBA" id="ARBA00022801"/>
    </source>
</evidence>
<feature type="site" description="Contributes to substrate recognition" evidence="9">
    <location>
        <position position="102"/>
    </location>
</feature>
<evidence type="ECO:0000256" key="7">
    <source>
        <dbReference type="PIRNR" id="PIRNR004682"/>
    </source>
</evidence>
<sequence>MRAIFLDRDGTVNVGVPTYERVSSFDKVQLLPNTLEAMKMLASLDYGIFFVTNQLGIAEKLITVEQFDEIDNKIRELVAPSGVKILKTYLCPHGEEENCVCRKPKPKLLLDAAREYGIDLAKSWMIGDRPSDVMTGINAGTKTILVKTGVSTVESKEATFTAPSLLEAAQYIAEYKF</sequence>
<dbReference type="GO" id="GO:0005737">
    <property type="term" value="C:cytoplasm"/>
    <property type="evidence" value="ECO:0007669"/>
    <property type="project" value="UniProtKB-SubCell"/>
</dbReference>
<evidence type="ECO:0000313" key="11">
    <source>
        <dbReference type="EMBL" id="OGG44642.1"/>
    </source>
</evidence>
<dbReference type="Pfam" id="PF13242">
    <property type="entry name" value="Hydrolase_like"/>
    <property type="match status" value="1"/>
</dbReference>
<feature type="binding site" evidence="10">
    <location>
        <position position="91"/>
    </location>
    <ligand>
        <name>Zn(2+)</name>
        <dbReference type="ChEBI" id="CHEBI:29105"/>
    </ligand>
</feature>
<evidence type="ECO:0000313" key="12">
    <source>
        <dbReference type="Proteomes" id="UP000178249"/>
    </source>
</evidence>
<dbReference type="PANTHER" id="PTHR42891">
    <property type="entry name" value="D-GLYCERO-BETA-D-MANNO-HEPTOSE-1,7-BISPHOSPHATE 7-PHOSPHATASE"/>
    <property type="match status" value="1"/>
</dbReference>
<feature type="binding site" evidence="10">
    <location>
        <position position="9"/>
    </location>
    <ligand>
        <name>Mg(2+)</name>
        <dbReference type="ChEBI" id="CHEBI:18420"/>
    </ligand>
</feature>
<comment type="similarity">
    <text evidence="7">Belongs to the gmhB family.</text>
</comment>
<feature type="active site" description="Nucleophile" evidence="8">
    <location>
        <position position="7"/>
    </location>
</feature>
<feature type="binding site" evidence="10">
    <location>
        <position position="93"/>
    </location>
    <ligand>
        <name>Zn(2+)</name>
        <dbReference type="ChEBI" id="CHEBI:29105"/>
    </ligand>
</feature>
<keyword evidence="10" id="KW-0862">Zinc</keyword>
<feature type="site" description="Stabilizes the phosphoryl group" evidence="9">
    <location>
        <position position="103"/>
    </location>
</feature>
<comment type="caution">
    <text evidence="11">The sequence shown here is derived from an EMBL/GenBank/DDBJ whole genome shotgun (WGS) entry which is preliminary data.</text>
</comment>
<reference evidence="11 12" key="1">
    <citation type="journal article" date="2016" name="Nat. Commun.">
        <title>Thousands of microbial genomes shed light on interconnected biogeochemical processes in an aquifer system.</title>
        <authorList>
            <person name="Anantharaman K."/>
            <person name="Brown C.T."/>
            <person name="Hug L.A."/>
            <person name="Sharon I."/>
            <person name="Castelle C.J."/>
            <person name="Probst A.J."/>
            <person name="Thomas B.C."/>
            <person name="Singh A."/>
            <person name="Wilkins M.J."/>
            <person name="Karaoz U."/>
            <person name="Brodie E.L."/>
            <person name="Williams K.H."/>
            <person name="Hubbard S.S."/>
            <person name="Banfield J.F."/>
        </authorList>
    </citation>
    <scope>NUCLEOTIDE SEQUENCE [LARGE SCALE GENOMIC DNA]</scope>
</reference>
<dbReference type="InterPro" id="IPR023214">
    <property type="entry name" value="HAD_sf"/>
</dbReference>
<evidence type="ECO:0000256" key="9">
    <source>
        <dbReference type="PIRSR" id="PIRSR004682-3"/>
    </source>
</evidence>
<dbReference type="GO" id="GO:0046872">
    <property type="term" value="F:metal ion binding"/>
    <property type="evidence" value="ECO:0007669"/>
    <property type="project" value="UniProtKB-KW"/>
</dbReference>
<dbReference type="InterPro" id="IPR006543">
    <property type="entry name" value="Histidinol-phos"/>
</dbReference>
<feature type="binding site" evidence="10">
    <location>
        <position position="99"/>
    </location>
    <ligand>
        <name>Zn(2+)</name>
        <dbReference type="ChEBI" id="CHEBI:29105"/>
    </ligand>
</feature>
<comment type="cofactor">
    <cofactor evidence="10">
        <name>Zn(2+)</name>
        <dbReference type="ChEBI" id="CHEBI:29105"/>
    </cofactor>
</comment>